<feature type="binding site" evidence="9">
    <location>
        <position position="9"/>
    </location>
    <ligand>
        <name>a divalent metal cation</name>
        <dbReference type="ChEBI" id="CHEBI:60240"/>
    </ligand>
</feature>
<reference evidence="11" key="1">
    <citation type="journal article" date="2014" name="Gene">
        <title>Genome-guided analysis of transformation efficiency and carbon dioxide assimilation by Moorella thermoacetica Y72.</title>
        <authorList>
            <person name="Tsukahara K."/>
            <person name="Kita A."/>
            <person name="Nakashimada Y."/>
            <person name="Hoshino T."/>
            <person name="Murakami K."/>
        </authorList>
    </citation>
    <scope>NUCLEOTIDE SEQUENCE [LARGE SCALE GENOMIC DNA]</scope>
    <source>
        <strain evidence="11">Y72</strain>
    </source>
</reference>
<dbReference type="EC" id="3.1.3.5" evidence="9"/>
<accession>A0A0S6UCR1</accession>
<evidence type="ECO:0000313" key="11">
    <source>
        <dbReference type="EMBL" id="GAF26903.1"/>
    </source>
</evidence>
<dbReference type="HAMAP" id="MF_00060">
    <property type="entry name" value="SurE"/>
    <property type="match status" value="1"/>
</dbReference>
<evidence type="ECO:0000256" key="2">
    <source>
        <dbReference type="ARBA" id="ARBA00001946"/>
    </source>
</evidence>
<dbReference type="SMR" id="A0A0S6UCR1"/>
<feature type="binding site" evidence="9">
    <location>
        <position position="39"/>
    </location>
    <ligand>
        <name>a divalent metal cation</name>
        <dbReference type="ChEBI" id="CHEBI:60240"/>
    </ligand>
</feature>
<evidence type="ECO:0000256" key="9">
    <source>
        <dbReference type="HAMAP-Rule" id="MF_00060"/>
    </source>
</evidence>
<keyword evidence="6 9" id="KW-0479">Metal-binding</keyword>
<evidence type="ECO:0000256" key="5">
    <source>
        <dbReference type="ARBA" id="ARBA00022490"/>
    </source>
</evidence>
<dbReference type="GO" id="GO:0004309">
    <property type="term" value="F:exopolyphosphatase activity"/>
    <property type="evidence" value="ECO:0007669"/>
    <property type="project" value="TreeGrafter"/>
</dbReference>
<dbReference type="PANTHER" id="PTHR30457">
    <property type="entry name" value="5'-NUCLEOTIDASE SURE"/>
    <property type="match status" value="1"/>
</dbReference>
<name>A0A0S6UCR1_NEOTH</name>
<sequence length="260" mass="27647">MLILVTNDDGINAPGIKALSRSLARVGRVAVVAPEKERSAIGHGITMHKPLRATEVTWEGPVEMALAVNGTPADCVKLALDALLDEEPSLVVSGINMGANLGTDVLYSGTVSGALEGCINGRPSLAVSLAGEGGVDFSFAADFTSRLAGVIIKRGLPAGTLLNLNIPCLPPGEIKGLAITRLGRRRYCNTITRRLDPRGRAYYWLAGEVEDLDQEPDTDIGALGQGRISITPLHLDLTNYSYQQELAAYLSFLWPGQGNR</sequence>
<dbReference type="EMBL" id="DF238840">
    <property type="protein sequence ID" value="GAF26903.1"/>
    <property type="molecule type" value="Genomic_DNA"/>
</dbReference>
<dbReference type="NCBIfam" id="NF001492">
    <property type="entry name" value="PRK00346.2-2"/>
    <property type="match status" value="1"/>
</dbReference>
<comment type="similarity">
    <text evidence="4 9">Belongs to the SurE nucleotidase family.</text>
</comment>
<keyword evidence="8 9" id="KW-0378">Hydrolase</keyword>
<evidence type="ECO:0000259" key="10">
    <source>
        <dbReference type="Pfam" id="PF01975"/>
    </source>
</evidence>
<dbReference type="PANTHER" id="PTHR30457:SF12">
    <property type="entry name" value="5'_3'-NUCLEOTIDASE SURE"/>
    <property type="match status" value="1"/>
</dbReference>
<dbReference type="InterPro" id="IPR036523">
    <property type="entry name" value="SurE-like_sf"/>
</dbReference>
<dbReference type="GeneID" id="45617177"/>
<dbReference type="FunFam" id="3.40.1210.10:FF:000001">
    <property type="entry name" value="5'/3'-nucleotidase SurE"/>
    <property type="match status" value="1"/>
</dbReference>
<organism evidence="11">
    <name type="scientific">Moorella thermoacetica Y72</name>
    <dbReference type="NCBI Taxonomy" id="1325331"/>
    <lineage>
        <taxon>Bacteria</taxon>
        <taxon>Bacillati</taxon>
        <taxon>Bacillota</taxon>
        <taxon>Clostridia</taxon>
        <taxon>Neomoorellales</taxon>
        <taxon>Neomoorellaceae</taxon>
        <taxon>Neomoorella</taxon>
    </lineage>
</organism>
<dbReference type="Proteomes" id="UP000063718">
    <property type="component" value="Unassembled WGS sequence"/>
</dbReference>
<feature type="binding site" evidence="9">
    <location>
        <position position="8"/>
    </location>
    <ligand>
        <name>a divalent metal cation</name>
        <dbReference type="ChEBI" id="CHEBI:60240"/>
    </ligand>
</feature>
<keyword evidence="5 9" id="KW-0963">Cytoplasm</keyword>
<evidence type="ECO:0000256" key="7">
    <source>
        <dbReference type="ARBA" id="ARBA00022741"/>
    </source>
</evidence>
<dbReference type="SUPFAM" id="SSF64167">
    <property type="entry name" value="SurE-like"/>
    <property type="match status" value="1"/>
</dbReference>
<dbReference type="Gene3D" id="3.40.1210.10">
    <property type="entry name" value="Survival protein SurE-like phosphatase/nucleotidase"/>
    <property type="match status" value="1"/>
</dbReference>
<evidence type="ECO:0000256" key="6">
    <source>
        <dbReference type="ARBA" id="ARBA00022723"/>
    </source>
</evidence>
<proteinExistence type="inferred from homology"/>
<protein>
    <recommendedName>
        <fullName evidence="9">5'-nucleotidase SurE</fullName>
        <ecNumber evidence="9">3.1.3.5</ecNumber>
    </recommendedName>
    <alternativeName>
        <fullName evidence="9">Nucleoside 5'-monophosphate phosphohydrolase</fullName>
    </alternativeName>
</protein>
<dbReference type="GO" id="GO:0046872">
    <property type="term" value="F:metal ion binding"/>
    <property type="evidence" value="ECO:0007669"/>
    <property type="project" value="UniProtKB-UniRule"/>
</dbReference>
<feature type="binding site" evidence="9">
    <location>
        <position position="96"/>
    </location>
    <ligand>
        <name>a divalent metal cation</name>
        <dbReference type="ChEBI" id="CHEBI:60240"/>
    </ligand>
</feature>
<dbReference type="Pfam" id="PF01975">
    <property type="entry name" value="SurE"/>
    <property type="match status" value="1"/>
</dbReference>
<gene>
    <name evidence="9" type="primary">surE</name>
    <name evidence="11" type="ORF">MTY_2243</name>
</gene>
<keyword evidence="7 9" id="KW-0547">Nucleotide-binding</keyword>
<dbReference type="GO" id="GO:0008254">
    <property type="term" value="F:3'-nucleotidase activity"/>
    <property type="evidence" value="ECO:0007669"/>
    <property type="project" value="TreeGrafter"/>
</dbReference>
<comment type="cofactor">
    <cofactor evidence="9">
        <name>a divalent metal cation</name>
        <dbReference type="ChEBI" id="CHEBI:60240"/>
    </cofactor>
    <text evidence="9">Binds 1 divalent metal cation per subunit.</text>
</comment>
<comment type="function">
    <text evidence="9">Nucleotidase that shows phosphatase activity on nucleoside 5'-monophosphates.</text>
</comment>
<evidence type="ECO:0000256" key="4">
    <source>
        <dbReference type="ARBA" id="ARBA00011062"/>
    </source>
</evidence>
<feature type="domain" description="Survival protein SurE-like phosphatase/nucleotidase" evidence="10">
    <location>
        <begin position="3"/>
        <end position="187"/>
    </location>
</feature>
<dbReference type="NCBIfam" id="NF001490">
    <property type="entry name" value="PRK00346.1-4"/>
    <property type="match status" value="1"/>
</dbReference>
<comment type="cofactor">
    <cofactor evidence="2">
        <name>Mg(2+)</name>
        <dbReference type="ChEBI" id="CHEBI:18420"/>
    </cofactor>
</comment>
<evidence type="ECO:0000256" key="3">
    <source>
        <dbReference type="ARBA" id="ARBA00004496"/>
    </source>
</evidence>
<comment type="catalytic activity">
    <reaction evidence="1 9">
        <text>a ribonucleoside 5'-phosphate + H2O = a ribonucleoside + phosphate</text>
        <dbReference type="Rhea" id="RHEA:12484"/>
        <dbReference type="ChEBI" id="CHEBI:15377"/>
        <dbReference type="ChEBI" id="CHEBI:18254"/>
        <dbReference type="ChEBI" id="CHEBI:43474"/>
        <dbReference type="ChEBI" id="CHEBI:58043"/>
        <dbReference type="EC" id="3.1.3.5"/>
    </reaction>
</comment>
<dbReference type="AlphaFoldDB" id="A0A0S6UCR1"/>
<dbReference type="RefSeq" id="WP_011392658.1">
    <property type="nucleotide sequence ID" value="NZ_DF238840.1"/>
</dbReference>
<dbReference type="NCBIfam" id="TIGR00087">
    <property type="entry name" value="surE"/>
    <property type="match status" value="1"/>
</dbReference>
<dbReference type="GO" id="GO:0000166">
    <property type="term" value="F:nucleotide binding"/>
    <property type="evidence" value="ECO:0007669"/>
    <property type="project" value="UniProtKB-KW"/>
</dbReference>
<dbReference type="GO" id="GO:0008253">
    <property type="term" value="F:5'-nucleotidase activity"/>
    <property type="evidence" value="ECO:0007669"/>
    <property type="project" value="UniProtKB-UniRule"/>
</dbReference>
<dbReference type="InterPro" id="IPR030048">
    <property type="entry name" value="SurE"/>
</dbReference>
<evidence type="ECO:0000256" key="1">
    <source>
        <dbReference type="ARBA" id="ARBA00000815"/>
    </source>
</evidence>
<comment type="subcellular location">
    <subcellularLocation>
        <location evidence="3 9">Cytoplasm</location>
    </subcellularLocation>
</comment>
<dbReference type="GO" id="GO:0005737">
    <property type="term" value="C:cytoplasm"/>
    <property type="evidence" value="ECO:0007669"/>
    <property type="project" value="UniProtKB-SubCell"/>
</dbReference>
<dbReference type="InterPro" id="IPR002828">
    <property type="entry name" value="SurE-like_Pase/nucleotidase"/>
</dbReference>
<evidence type="ECO:0000256" key="8">
    <source>
        <dbReference type="ARBA" id="ARBA00022801"/>
    </source>
</evidence>